<dbReference type="EMBL" id="VIWU01000001">
    <property type="protein sequence ID" value="TWF75365.1"/>
    <property type="molecule type" value="Genomic_DNA"/>
</dbReference>
<dbReference type="AlphaFoldDB" id="A0A561SKG1"/>
<dbReference type="SUPFAM" id="SSF48452">
    <property type="entry name" value="TPR-like"/>
    <property type="match status" value="1"/>
</dbReference>
<dbReference type="InterPro" id="IPR036388">
    <property type="entry name" value="WH-like_DNA-bd_sf"/>
</dbReference>
<dbReference type="InterPro" id="IPR051677">
    <property type="entry name" value="AfsR-DnrI-RedD_regulator"/>
</dbReference>
<name>A0A561SKG1_9PSEU</name>
<evidence type="ECO:0000256" key="2">
    <source>
        <dbReference type="ARBA" id="ARBA00023163"/>
    </source>
</evidence>
<organism evidence="4 5">
    <name type="scientific">Pseudonocardia hierapolitana</name>
    <dbReference type="NCBI Taxonomy" id="1128676"/>
    <lineage>
        <taxon>Bacteria</taxon>
        <taxon>Bacillati</taxon>
        <taxon>Actinomycetota</taxon>
        <taxon>Actinomycetes</taxon>
        <taxon>Pseudonocardiales</taxon>
        <taxon>Pseudonocardiaceae</taxon>
        <taxon>Pseudonocardia</taxon>
    </lineage>
</organism>
<dbReference type="Pfam" id="PF03704">
    <property type="entry name" value="BTAD"/>
    <property type="match status" value="1"/>
</dbReference>
<reference evidence="4 5" key="1">
    <citation type="submission" date="2019-06" db="EMBL/GenBank/DDBJ databases">
        <title>Sequencing the genomes of 1000 actinobacteria strains.</title>
        <authorList>
            <person name="Klenk H.-P."/>
        </authorList>
    </citation>
    <scope>NUCLEOTIDE SEQUENCE [LARGE SCALE GENOMIC DNA]</scope>
    <source>
        <strain evidence="4 5">DSM 45671</strain>
    </source>
</reference>
<dbReference type="PANTHER" id="PTHR35807:SF1">
    <property type="entry name" value="TRANSCRIPTIONAL REGULATOR REDD"/>
    <property type="match status" value="1"/>
</dbReference>
<keyword evidence="5" id="KW-1185">Reference proteome</keyword>
<dbReference type="GO" id="GO:0003677">
    <property type="term" value="F:DNA binding"/>
    <property type="evidence" value="ECO:0007669"/>
    <property type="project" value="UniProtKB-KW"/>
</dbReference>
<proteinExistence type="predicted"/>
<keyword evidence="4" id="KW-0238">DNA-binding</keyword>
<dbReference type="PANTHER" id="PTHR35807">
    <property type="entry name" value="TRANSCRIPTIONAL REGULATOR REDD-RELATED"/>
    <property type="match status" value="1"/>
</dbReference>
<dbReference type="GO" id="GO:0006355">
    <property type="term" value="P:regulation of DNA-templated transcription"/>
    <property type="evidence" value="ECO:0007669"/>
    <property type="project" value="TreeGrafter"/>
</dbReference>
<dbReference type="Gene3D" id="1.10.10.10">
    <property type="entry name" value="Winged helix-like DNA-binding domain superfamily/Winged helix DNA-binding domain"/>
    <property type="match status" value="1"/>
</dbReference>
<dbReference type="Proteomes" id="UP000321261">
    <property type="component" value="Unassembled WGS sequence"/>
</dbReference>
<evidence type="ECO:0000259" key="3">
    <source>
        <dbReference type="SMART" id="SM01043"/>
    </source>
</evidence>
<sequence length="265" mass="29094">MGEGTRARIQLHGRFAVRVDGRMVERSLPGRRGRLLVAYLAAHRLSAVDRAALLEVLWHPADPGGGAGAGFAALLSKARAVLVPIEIRGRGSLQIVFPPHSVVDADVAAAALHDAEVAASRQDWPRAWTQALSTLFVTQRQFLSGLDHPWVDVRRRTAQHDHERALACYAEACLHLGPAELPSAERSARRLVELQPLSEVGYGLLMRALAQRGDRATAVVVYDQLRRALRDDLGVSPSPATRDLFSRLIRPQQDGKVSPTFRARR</sequence>
<evidence type="ECO:0000313" key="5">
    <source>
        <dbReference type="Proteomes" id="UP000321261"/>
    </source>
</evidence>
<feature type="domain" description="Bacterial transcriptional activator" evidence="3">
    <location>
        <begin position="103"/>
        <end position="249"/>
    </location>
</feature>
<dbReference type="Gene3D" id="1.25.40.10">
    <property type="entry name" value="Tetratricopeptide repeat domain"/>
    <property type="match status" value="1"/>
</dbReference>
<gene>
    <name evidence="4" type="ORF">FHX44_111249</name>
</gene>
<dbReference type="InterPro" id="IPR005158">
    <property type="entry name" value="BTAD"/>
</dbReference>
<evidence type="ECO:0000313" key="4">
    <source>
        <dbReference type="EMBL" id="TWF75365.1"/>
    </source>
</evidence>
<comment type="caution">
    <text evidence="4">The sequence shown here is derived from an EMBL/GenBank/DDBJ whole genome shotgun (WGS) entry which is preliminary data.</text>
</comment>
<protein>
    <submittedName>
        <fullName evidence="4">DNA-binding SARP family transcriptional activator</fullName>
    </submittedName>
</protein>
<dbReference type="InterPro" id="IPR011990">
    <property type="entry name" value="TPR-like_helical_dom_sf"/>
</dbReference>
<dbReference type="SMART" id="SM01043">
    <property type="entry name" value="BTAD"/>
    <property type="match status" value="1"/>
</dbReference>
<evidence type="ECO:0000256" key="1">
    <source>
        <dbReference type="ARBA" id="ARBA00023015"/>
    </source>
</evidence>
<keyword evidence="2" id="KW-0804">Transcription</keyword>
<keyword evidence="1" id="KW-0805">Transcription regulation</keyword>
<accession>A0A561SKG1</accession>